<dbReference type="EC" id="2.7.7.49" evidence="1"/>
<dbReference type="Pfam" id="PF00078">
    <property type="entry name" value="RVT_1"/>
    <property type="match status" value="1"/>
</dbReference>
<name>A0AAT9FS32_9BACT</name>
<evidence type="ECO:0000313" key="10">
    <source>
        <dbReference type="EMBL" id="BDS08714.1"/>
    </source>
</evidence>
<dbReference type="PRINTS" id="PR00866">
    <property type="entry name" value="RNADNAPOLMS"/>
</dbReference>
<evidence type="ECO:0000256" key="3">
    <source>
        <dbReference type="ARBA" id="ARBA00022695"/>
    </source>
</evidence>
<comment type="similarity">
    <text evidence="7">Belongs to the bacterial reverse transcriptase family.</text>
</comment>
<organism evidence="10">
    <name type="scientific">Oceaniferula spumae</name>
    <dbReference type="NCBI Taxonomy" id="2979115"/>
    <lineage>
        <taxon>Bacteria</taxon>
        <taxon>Pseudomonadati</taxon>
        <taxon>Verrucomicrobiota</taxon>
        <taxon>Verrucomicrobiia</taxon>
        <taxon>Verrucomicrobiales</taxon>
        <taxon>Verrucomicrobiaceae</taxon>
        <taxon>Oceaniferula</taxon>
    </lineage>
</organism>
<keyword evidence="5" id="KW-0460">Magnesium</keyword>
<keyword evidence="2" id="KW-0808">Transferase</keyword>
<evidence type="ECO:0000259" key="9">
    <source>
        <dbReference type="PROSITE" id="PS50878"/>
    </source>
</evidence>
<accession>A0AAT9FS32</accession>
<keyword evidence="6" id="KW-0695">RNA-directed DNA polymerase</keyword>
<evidence type="ECO:0000256" key="5">
    <source>
        <dbReference type="ARBA" id="ARBA00022842"/>
    </source>
</evidence>
<sequence>MRGETIAEILLSGPFEKGPMSQRLKISLNAARFTNKLVERILENFGSGSRPSVRKLGEWIEDDKKFQKKCRKGWSDHVTEMLPAEMAPDMRVAAEWKVPTITTTGNLAHWLDLPVSQIDWYAGAYGAVAADSKLSHYTVGVVRKQSGGCRILEKPKWQMKQAQRHILHGILDRIPPHPSSHGFQKHRSILTYVRPHVGKRTVIKFDLKNYFLSIEKSRVRALFHMAGYPPTVSTALAGLCTHRLEIADVPRSVSDRWKFTVPHLPQGAPSSPALADRLLFRLDLRLHGLAEKMGLNYTRYADDLAFSTDEKEFRGKRIEAFVRLVGSIIGEEGFSLNTKKTRVMFHSQRQRLAGLVINQRANVERSVYDQLRAIIHRCIQHGPEHENREGHPAFLDHLQGRVEFVRSTNPTRGEKLQAMLDRVG</sequence>
<dbReference type="PANTHER" id="PTHR34047:SF7">
    <property type="entry name" value="RNA-DIRECTED DNA POLYMERASE"/>
    <property type="match status" value="1"/>
</dbReference>
<dbReference type="KEGG" id="osu:NT6N_37540"/>
<dbReference type="AlphaFoldDB" id="A0AAT9FS32"/>
<proteinExistence type="inferred from homology"/>
<evidence type="ECO:0000256" key="2">
    <source>
        <dbReference type="ARBA" id="ARBA00022679"/>
    </source>
</evidence>
<dbReference type="CDD" id="cd03487">
    <property type="entry name" value="RT_Bac_retron_II"/>
    <property type="match status" value="1"/>
</dbReference>
<dbReference type="GO" id="GO:0003964">
    <property type="term" value="F:RNA-directed DNA polymerase activity"/>
    <property type="evidence" value="ECO:0007669"/>
    <property type="project" value="UniProtKB-KW"/>
</dbReference>
<dbReference type="EMBL" id="AP026866">
    <property type="protein sequence ID" value="BDS08714.1"/>
    <property type="molecule type" value="Genomic_DNA"/>
</dbReference>
<evidence type="ECO:0000256" key="7">
    <source>
        <dbReference type="ARBA" id="ARBA00034120"/>
    </source>
</evidence>
<protein>
    <recommendedName>
        <fullName evidence="1">RNA-directed DNA polymerase</fullName>
        <ecNumber evidence="1">2.7.7.49</ecNumber>
    </recommendedName>
</protein>
<dbReference type="GO" id="GO:0046872">
    <property type="term" value="F:metal ion binding"/>
    <property type="evidence" value="ECO:0007669"/>
    <property type="project" value="UniProtKB-KW"/>
</dbReference>
<dbReference type="GO" id="GO:0003723">
    <property type="term" value="F:RNA binding"/>
    <property type="evidence" value="ECO:0007669"/>
    <property type="project" value="InterPro"/>
</dbReference>
<evidence type="ECO:0000256" key="4">
    <source>
        <dbReference type="ARBA" id="ARBA00022723"/>
    </source>
</evidence>
<keyword evidence="3" id="KW-0548">Nucleotidyltransferase</keyword>
<keyword evidence="4" id="KW-0479">Metal-binding</keyword>
<dbReference type="InterPro" id="IPR000123">
    <property type="entry name" value="Reverse_transcriptase_msDNA"/>
</dbReference>
<dbReference type="InterPro" id="IPR051083">
    <property type="entry name" value="GrpII_Intron_Splice-Mob/Def"/>
</dbReference>
<dbReference type="PANTHER" id="PTHR34047">
    <property type="entry name" value="NUCLEAR INTRON MATURASE 1, MITOCHONDRIAL-RELATED"/>
    <property type="match status" value="1"/>
</dbReference>
<comment type="catalytic activity">
    <reaction evidence="8">
        <text>DNA(n) + a 2'-deoxyribonucleoside 5'-triphosphate = DNA(n+1) + diphosphate</text>
        <dbReference type="Rhea" id="RHEA:22508"/>
        <dbReference type="Rhea" id="RHEA-COMP:17339"/>
        <dbReference type="Rhea" id="RHEA-COMP:17340"/>
        <dbReference type="ChEBI" id="CHEBI:33019"/>
        <dbReference type="ChEBI" id="CHEBI:61560"/>
        <dbReference type="ChEBI" id="CHEBI:173112"/>
        <dbReference type="EC" id="2.7.7.49"/>
    </reaction>
</comment>
<evidence type="ECO:0000256" key="8">
    <source>
        <dbReference type="ARBA" id="ARBA00048173"/>
    </source>
</evidence>
<dbReference type="PROSITE" id="PS50878">
    <property type="entry name" value="RT_POL"/>
    <property type="match status" value="1"/>
</dbReference>
<gene>
    <name evidence="10" type="ORF">NT6N_37540</name>
</gene>
<evidence type="ECO:0000256" key="1">
    <source>
        <dbReference type="ARBA" id="ARBA00012493"/>
    </source>
</evidence>
<feature type="domain" description="Reverse transcriptase" evidence="9">
    <location>
        <begin position="123"/>
        <end position="357"/>
    </location>
</feature>
<reference evidence="10" key="1">
    <citation type="submission" date="2024-07" db="EMBL/GenBank/DDBJ databases">
        <title>Complete genome sequence of Verrucomicrobiaceae bacterium NT6N.</title>
        <authorList>
            <person name="Huang C."/>
            <person name="Takami H."/>
            <person name="Hamasaki K."/>
        </authorList>
    </citation>
    <scope>NUCLEOTIDE SEQUENCE</scope>
    <source>
        <strain evidence="10">NT6N</strain>
    </source>
</reference>
<evidence type="ECO:0000256" key="6">
    <source>
        <dbReference type="ARBA" id="ARBA00022918"/>
    </source>
</evidence>
<dbReference type="InterPro" id="IPR000477">
    <property type="entry name" value="RT_dom"/>
</dbReference>